<dbReference type="PANTHER" id="PTHR46896">
    <property type="entry name" value="SENTRIN-SPECIFIC PROTEASE"/>
    <property type="match status" value="1"/>
</dbReference>
<proteinExistence type="inferred from homology"/>
<feature type="region of interest" description="Disordered" evidence="6">
    <location>
        <begin position="823"/>
        <end position="935"/>
    </location>
</feature>
<dbReference type="PROSITE" id="PS50600">
    <property type="entry name" value="ULP_PROTEASE"/>
    <property type="match status" value="1"/>
</dbReference>
<feature type="compositionally biased region" description="Polar residues" evidence="6">
    <location>
        <begin position="1030"/>
        <end position="1042"/>
    </location>
</feature>
<feature type="compositionally biased region" description="Low complexity" evidence="6">
    <location>
        <begin position="32"/>
        <end position="43"/>
    </location>
</feature>
<dbReference type="GO" id="GO:0005737">
    <property type="term" value="C:cytoplasm"/>
    <property type="evidence" value="ECO:0007669"/>
    <property type="project" value="TreeGrafter"/>
</dbReference>
<evidence type="ECO:0000256" key="4">
    <source>
        <dbReference type="ARBA" id="ARBA00022786"/>
    </source>
</evidence>
<feature type="region of interest" description="Disordered" evidence="6">
    <location>
        <begin position="998"/>
        <end position="1043"/>
    </location>
</feature>
<evidence type="ECO:0000256" key="1">
    <source>
        <dbReference type="ARBA" id="ARBA00005234"/>
    </source>
</evidence>
<comment type="caution">
    <text evidence="8">The sequence shown here is derived from an EMBL/GenBank/DDBJ whole genome shotgun (WGS) entry which is preliminary data.</text>
</comment>
<reference evidence="8" key="1">
    <citation type="journal article" date="2023" name="Mol. Phylogenet. Evol.">
        <title>Genome-scale phylogeny and comparative genomics of the fungal order Sordariales.</title>
        <authorList>
            <person name="Hensen N."/>
            <person name="Bonometti L."/>
            <person name="Westerberg I."/>
            <person name="Brannstrom I.O."/>
            <person name="Guillou S."/>
            <person name="Cros-Aarteil S."/>
            <person name="Calhoun S."/>
            <person name="Haridas S."/>
            <person name="Kuo A."/>
            <person name="Mondo S."/>
            <person name="Pangilinan J."/>
            <person name="Riley R."/>
            <person name="LaButti K."/>
            <person name="Andreopoulos B."/>
            <person name="Lipzen A."/>
            <person name="Chen C."/>
            <person name="Yan M."/>
            <person name="Daum C."/>
            <person name="Ng V."/>
            <person name="Clum A."/>
            <person name="Steindorff A."/>
            <person name="Ohm R.A."/>
            <person name="Martin F."/>
            <person name="Silar P."/>
            <person name="Natvig D.O."/>
            <person name="Lalanne C."/>
            <person name="Gautier V."/>
            <person name="Ament-Velasquez S.L."/>
            <person name="Kruys A."/>
            <person name="Hutchinson M.I."/>
            <person name="Powell A.J."/>
            <person name="Barry K."/>
            <person name="Miller A.N."/>
            <person name="Grigoriev I.V."/>
            <person name="Debuchy R."/>
            <person name="Gladieux P."/>
            <person name="Hiltunen Thoren M."/>
            <person name="Johannesson H."/>
        </authorList>
    </citation>
    <scope>NUCLEOTIDE SEQUENCE</scope>
    <source>
        <strain evidence="8">CBS 958.72</strain>
    </source>
</reference>
<keyword evidence="3" id="KW-0645">Protease</keyword>
<dbReference type="GO" id="GO:0016926">
    <property type="term" value="P:protein desumoylation"/>
    <property type="evidence" value="ECO:0007669"/>
    <property type="project" value="TreeGrafter"/>
</dbReference>
<evidence type="ECO:0000256" key="3">
    <source>
        <dbReference type="ARBA" id="ARBA00022670"/>
    </source>
</evidence>
<dbReference type="InterPro" id="IPR038765">
    <property type="entry name" value="Papain-like_cys_pep_sf"/>
</dbReference>
<feature type="compositionally biased region" description="Basic and acidic residues" evidence="6">
    <location>
        <begin position="607"/>
        <end position="617"/>
    </location>
</feature>
<dbReference type="InterPro" id="IPR057501">
    <property type="entry name" value="DeUb_enz_PH"/>
</dbReference>
<reference evidence="8" key="2">
    <citation type="submission" date="2023-06" db="EMBL/GenBank/DDBJ databases">
        <authorList>
            <consortium name="Lawrence Berkeley National Laboratory"/>
            <person name="Haridas S."/>
            <person name="Hensen N."/>
            <person name="Bonometti L."/>
            <person name="Westerberg I."/>
            <person name="Brannstrom I.O."/>
            <person name="Guillou S."/>
            <person name="Cros-Aarteil S."/>
            <person name="Calhoun S."/>
            <person name="Kuo A."/>
            <person name="Mondo S."/>
            <person name="Pangilinan J."/>
            <person name="Riley R."/>
            <person name="Labutti K."/>
            <person name="Andreopoulos B."/>
            <person name="Lipzen A."/>
            <person name="Chen C."/>
            <person name="Yanf M."/>
            <person name="Daum C."/>
            <person name="Ng V."/>
            <person name="Clum A."/>
            <person name="Steindorff A."/>
            <person name="Ohm R."/>
            <person name="Martin F."/>
            <person name="Silar P."/>
            <person name="Natvig D."/>
            <person name="Lalanne C."/>
            <person name="Gautier V."/>
            <person name="Ament-Velasquez S.L."/>
            <person name="Kruys A."/>
            <person name="Hutchinson M.I."/>
            <person name="Powell A.J."/>
            <person name="Barry K."/>
            <person name="Miller A.N."/>
            <person name="Grigoriev I.V."/>
            <person name="Debuchy R."/>
            <person name="Gladieux P."/>
            <person name="Thoren M.H."/>
            <person name="Johannesson H."/>
        </authorList>
    </citation>
    <scope>NUCLEOTIDE SEQUENCE</scope>
    <source>
        <strain evidence="8">CBS 958.72</strain>
    </source>
</reference>
<dbReference type="SUPFAM" id="SSF54001">
    <property type="entry name" value="Cysteine proteinases"/>
    <property type="match status" value="1"/>
</dbReference>
<feature type="region of interest" description="Disordered" evidence="6">
    <location>
        <begin position="363"/>
        <end position="384"/>
    </location>
</feature>
<name>A0AAE0N8C4_9PEZI</name>
<feature type="region of interest" description="Disordered" evidence="6">
    <location>
        <begin position="29"/>
        <end position="154"/>
    </location>
</feature>
<dbReference type="Gene3D" id="3.40.395.10">
    <property type="entry name" value="Adenoviral Proteinase, Chain A"/>
    <property type="match status" value="1"/>
</dbReference>
<dbReference type="EMBL" id="JAULSN010000004">
    <property type="protein sequence ID" value="KAK3373813.1"/>
    <property type="molecule type" value="Genomic_DNA"/>
</dbReference>
<dbReference type="AlphaFoldDB" id="A0AAE0N8C4"/>
<evidence type="ECO:0000259" key="7">
    <source>
        <dbReference type="PROSITE" id="PS50600"/>
    </source>
</evidence>
<dbReference type="InterPro" id="IPR003653">
    <property type="entry name" value="Peptidase_C48_C"/>
</dbReference>
<evidence type="ECO:0000313" key="8">
    <source>
        <dbReference type="EMBL" id="KAK3373813.1"/>
    </source>
</evidence>
<dbReference type="InterPro" id="IPR051947">
    <property type="entry name" value="Sentrin-specific_protease"/>
</dbReference>
<gene>
    <name evidence="8" type="ORF">B0T24DRAFT_624687</name>
</gene>
<keyword evidence="9" id="KW-1185">Reference proteome</keyword>
<feature type="region of interest" description="Disordered" evidence="6">
    <location>
        <begin position="597"/>
        <end position="642"/>
    </location>
</feature>
<evidence type="ECO:0000256" key="2">
    <source>
        <dbReference type="ARBA" id="ARBA00022553"/>
    </source>
</evidence>
<accession>A0AAE0N8C4</accession>
<dbReference type="Pfam" id="PF25424">
    <property type="entry name" value="PH_35"/>
    <property type="match status" value="1"/>
</dbReference>
<evidence type="ECO:0000256" key="6">
    <source>
        <dbReference type="SAM" id="MobiDB-lite"/>
    </source>
</evidence>
<sequence>MPLPGSASVKSLGFKPVDTISNLSNFIRNTFSSANSPSPASSHSPKEPPPAKRLKTSGFANSRLTVPDDDIVDLGDIKTGSQGSNVRPGSAAGITEYQLVEGFSRDPGRGSRRRRRSGGSESPATQRPIKRYLPSIDMGRDDISDDELGAKPKPLGSTACSAVILGDGADPQFLRQRAMPAPHNPQSANRSKKRPNHTVDGDSDELSAQPSTGPKHKAAMQPLGLSSEKNARDGVGIPIKGAICYKEFRYVSTSDRRLFLIQKGNELCAFDNDGNLADEFFWLKISHKTSAMLYSPNSNYIKFDQSVDERQGIGRLLCLNLAKKADVQRILEWVAENQKGVKVNEEKESHRLNLTYDKISGDIGNVSSEKPHRPQSRPLEGLRNPEIQEAHDIERPANLSGGAPGGPRKLLLRDRIQVSEQSAAWQDEPSKDVVPLKQRTPRLRQYNDRAASAEYQHLSTNPRWSEFNKTWADEWKMPLVFHRATVDKDDIPRLDEGQCLNDNLIGFGLRYLFDKLASRNEDPNKRVYLHNSFFYEKLRSTKSKINYDGVKSWTAKVDLLSYDYIIVPVNEHYHWWVAIICNPGKLDPSSLKDPIPGANVRNGHNLDGGKEDIRGAGEEATSELETIEAPKGQFSNSPRDSAAAGINQLSIESPLGSDTAAPVTNTADDNSDIVEVPASEARAESDLFPARGKAKHGRKSSGPPPRKYDIGDPRIITLDSLGSSHTQATASLKHYLVAEFADKRGITITDVPSPLGMKAINIPEQNNFCDCGVYLLGYIQEFVQDPDRFIRTLLQKEVPEWKVNPHELRDTWRKTIFSEQKRYQEEQANDKKKKRATKHANAEPQAQTPSKPNEKVTKDNGTTDGPSEVDRGRSVAKSRTASPNSPLEAPAKDTADSHAPQPPEMPRDEPVQHAVQKGVTPSHRPLSQHEGSVDEVDLLRLKPDTEVLSIEKPVCARTYRIESEGGYIEKRFVEKLPSSPPPQREVEEVQTKSFYNKGCSIDLTSPEREMARTKPSRSSPVTSKRAARMSSPQVSQTTSPYFSRSDVPVVERAELLRRPAAIDLTKDETEAGIV</sequence>
<evidence type="ECO:0000313" key="9">
    <source>
        <dbReference type="Proteomes" id="UP001287356"/>
    </source>
</evidence>
<feature type="domain" description="Ubiquitin-like protease family profile" evidence="7">
    <location>
        <begin position="484"/>
        <end position="782"/>
    </location>
</feature>
<feature type="region of interest" description="Disordered" evidence="6">
    <location>
        <begin position="677"/>
        <end position="712"/>
    </location>
</feature>
<evidence type="ECO:0000256" key="5">
    <source>
        <dbReference type="ARBA" id="ARBA00022801"/>
    </source>
</evidence>
<keyword evidence="4" id="KW-0833">Ubl conjugation pathway</keyword>
<keyword evidence="5" id="KW-0378">Hydrolase</keyword>
<dbReference type="GO" id="GO:0006508">
    <property type="term" value="P:proteolysis"/>
    <property type="evidence" value="ECO:0007669"/>
    <property type="project" value="UniProtKB-KW"/>
</dbReference>
<dbReference type="GO" id="GO:0005634">
    <property type="term" value="C:nucleus"/>
    <property type="evidence" value="ECO:0007669"/>
    <property type="project" value="TreeGrafter"/>
</dbReference>
<protein>
    <recommendedName>
        <fullName evidence="7">Ubiquitin-like protease family profile domain-containing protein</fullName>
    </recommendedName>
</protein>
<organism evidence="8 9">
    <name type="scientific">Lasiosphaeria ovina</name>
    <dbReference type="NCBI Taxonomy" id="92902"/>
    <lineage>
        <taxon>Eukaryota</taxon>
        <taxon>Fungi</taxon>
        <taxon>Dikarya</taxon>
        <taxon>Ascomycota</taxon>
        <taxon>Pezizomycotina</taxon>
        <taxon>Sordariomycetes</taxon>
        <taxon>Sordariomycetidae</taxon>
        <taxon>Sordariales</taxon>
        <taxon>Lasiosphaeriaceae</taxon>
        <taxon>Lasiosphaeria</taxon>
    </lineage>
</organism>
<feature type="region of interest" description="Disordered" evidence="6">
    <location>
        <begin position="179"/>
        <end position="223"/>
    </location>
</feature>
<dbReference type="PANTHER" id="PTHR46896:SF3">
    <property type="entry name" value="FI06413P-RELATED"/>
    <property type="match status" value="1"/>
</dbReference>
<dbReference type="Proteomes" id="UP001287356">
    <property type="component" value="Unassembled WGS sequence"/>
</dbReference>
<dbReference type="GO" id="GO:0070139">
    <property type="term" value="F:SUMO-specific endopeptidase activity"/>
    <property type="evidence" value="ECO:0007669"/>
    <property type="project" value="TreeGrafter"/>
</dbReference>
<keyword evidence="2" id="KW-0597">Phosphoprotein</keyword>
<dbReference type="Pfam" id="PF02902">
    <property type="entry name" value="Peptidase_C48"/>
    <property type="match status" value="1"/>
</dbReference>
<comment type="similarity">
    <text evidence="1">Belongs to the peptidase C48 family.</text>
</comment>